<comment type="caution">
    <text evidence="1">The sequence shown here is derived from an EMBL/GenBank/DDBJ whole genome shotgun (WGS) entry which is preliminary data.</text>
</comment>
<evidence type="ECO:0000313" key="1">
    <source>
        <dbReference type="EMBL" id="KAI8566055.1"/>
    </source>
</evidence>
<accession>A0ACC0PKR4</accession>
<keyword evidence="2" id="KW-1185">Reference proteome</keyword>
<sequence length="91" mass="9891">MMSLTATGNRVKLHRCDLELLPSTSGATLASKVIQDAAVKEGVFFSGAQIALQLLVSCIVRILRRGFDCLVVDIEIEGTPEDMLESEWEGP</sequence>
<dbReference type="Proteomes" id="UP001062846">
    <property type="component" value="Chromosome 2"/>
</dbReference>
<protein>
    <submittedName>
        <fullName evidence="1">Uncharacterized protein</fullName>
    </submittedName>
</protein>
<evidence type="ECO:0000313" key="2">
    <source>
        <dbReference type="Proteomes" id="UP001062846"/>
    </source>
</evidence>
<reference evidence="1" key="1">
    <citation type="submission" date="2022-02" db="EMBL/GenBank/DDBJ databases">
        <title>Plant Genome Project.</title>
        <authorList>
            <person name="Zhang R.-G."/>
        </authorList>
    </citation>
    <scope>NUCLEOTIDE SEQUENCE</scope>
    <source>
        <strain evidence="1">AT1</strain>
    </source>
</reference>
<gene>
    <name evidence="1" type="ORF">RHMOL_Rhmol02G0009500</name>
</gene>
<proteinExistence type="predicted"/>
<name>A0ACC0PKR4_RHOML</name>
<dbReference type="EMBL" id="CM046389">
    <property type="protein sequence ID" value="KAI8566055.1"/>
    <property type="molecule type" value="Genomic_DNA"/>
</dbReference>
<organism evidence="1 2">
    <name type="scientific">Rhododendron molle</name>
    <name type="common">Chinese azalea</name>
    <name type="synonym">Azalea mollis</name>
    <dbReference type="NCBI Taxonomy" id="49168"/>
    <lineage>
        <taxon>Eukaryota</taxon>
        <taxon>Viridiplantae</taxon>
        <taxon>Streptophyta</taxon>
        <taxon>Embryophyta</taxon>
        <taxon>Tracheophyta</taxon>
        <taxon>Spermatophyta</taxon>
        <taxon>Magnoliopsida</taxon>
        <taxon>eudicotyledons</taxon>
        <taxon>Gunneridae</taxon>
        <taxon>Pentapetalae</taxon>
        <taxon>asterids</taxon>
        <taxon>Ericales</taxon>
        <taxon>Ericaceae</taxon>
        <taxon>Ericoideae</taxon>
        <taxon>Rhodoreae</taxon>
        <taxon>Rhododendron</taxon>
    </lineage>
</organism>